<dbReference type="Gene3D" id="3.40.50.300">
    <property type="entry name" value="P-loop containing nucleotide triphosphate hydrolases"/>
    <property type="match status" value="1"/>
</dbReference>
<dbReference type="SUPFAM" id="SSF52540">
    <property type="entry name" value="P-loop containing nucleoside triphosphate hydrolases"/>
    <property type="match status" value="1"/>
</dbReference>
<feature type="region of interest" description="Disordered" evidence="4">
    <location>
        <begin position="124"/>
        <end position="144"/>
    </location>
</feature>
<dbReference type="Pfam" id="PF19263">
    <property type="entry name" value="DUF5906"/>
    <property type="match status" value="1"/>
</dbReference>
<accession>A0A7W5GAZ9</accession>
<protein>
    <submittedName>
        <fullName evidence="6">Putative DNA primase/helicase</fullName>
    </submittedName>
</protein>
<dbReference type="EMBL" id="JACHXW010000006">
    <property type="protein sequence ID" value="MBB3152457.1"/>
    <property type="molecule type" value="Genomic_DNA"/>
</dbReference>
<dbReference type="Proteomes" id="UP000518605">
    <property type="component" value="Unassembled WGS sequence"/>
</dbReference>
<dbReference type="Pfam" id="PF08706">
    <property type="entry name" value="D5_N"/>
    <property type="match status" value="1"/>
</dbReference>
<dbReference type="GO" id="GO:0016787">
    <property type="term" value="F:hydrolase activity"/>
    <property type="evidence" value="ECO:0007669"/>
    <property type="project" value="UniProtKB-KW"/>
</dbReference>
<evidence type="ECO:0000256" key="1">
    <source>
        <dbReference type="ARBA" id="ARBA00022741"/>
    </source>
</evidence>
<dbReference type="PANTHER" id="PTHR35372:SF2">
    <property type="entry name" value="SF3 HELICASE DOMAIN-CONTAINING PROTEIN"/>
    <property type="match status" value="1"/>
</dbReference>
<proteinExistence type="predicted"/>
<dbReference type="GO" id="GO:0005524">
    <property type="term" value="F:ATP binding"/>
    <property type="evidence" value="ECO:0007669"/>
    <property type="project" value="UniProtKB-KW"/>
</dbReference>
<dbReference type="InterPro" id="IPR045455">
    <property type="entry name" value="NrS-1_pol-like_helicase"/>
</dbReference>
<evidence type="ECO:0000256" key="2">
    <source>
        <dbReference type="ARBA" id="ARBA00022801"/>
    </source>
</evidence>
<keyword evidence="2" id="KW-0378">Hydrolase</keyword>
<name>A0A7W5GAZ9_9BACL</name>
<dbReference type="PANTHER" id="PTHR35372">
    <property type="entry name" value="ATP BINDING PROTEIN-RELATED"/>
    <property type="match status" value="1"/>
</dbReference>
<evidence type="ECO:0000256" key="3">
    <source>
        <dbReference type="ARBA" id="ARBA00022840"/>
    </source>
</evidence>
<evidence type="ECO:0000313" key="7">
    <source>
        <dbReference type="Proteomes" id="UP000518605"/>
    </source>
</evidence>
<dbReference type="InterPro" id="IPR014015">
    <property type="entry name" value="Helicase_SF3_DNA-vir"/>
</dbReference>
<dbReference type="NCBIfam" id="TIGR01613">
    <property type="entry name" value="primase_Cterm"/>
    <property type="match status" value="1"/>
</dbReference>
<evidence type="ECO:0000259" key="5">
    <source>
        <dbReference type="PROSITE" id="PS51206"/>
    </source>
</evidence>
<feature type="domain" description="SF3 helicase" evidence="5">
    <location>
        <begin position="289"/>
        <end position="445"/>
    </location>
</feature>
<dbReference type="PROSITE" id="PS51206">
    <property type="entry name" value="SF3_HELICASE_1"/>
    <property type="match status" value="1"/>
</dbReference>
<sequence length="582" mass="67014">MSQRRNGNSQVEMVDHSFMLGNTLTSGFDPNDEENDTDFNPVPCHAQDEQRHLGVGIEADGCSGLPLNQLEEDDGCIPDNREEESISSIGHILEEKSNSLIPLIRNEPTKSPIRIFPPKSLPSKIELKKQQPKEESPNRKSDTTRISNHKLADLLMERYRFAVIENNLYYWNQALGYFVGLVGAKGDIFIRQCIPDDYKGLITFRVSEEIIQWLKTKDQLQVSESILNKRKEYVAFSNCIVKISDLSVHRHNPEFYFTSIVNTEYPIQYPATGYVFEKFMQQVTGGNSLKYLRLQELFGYVISEIREVKAIPFLLGPKDSGKSIFLKLLEHMIGQEFFTNLSFDELNQPSFLCQLFGKKLNACGEVSEVALNRLDNFKKLSGGDYVMARFLYGQAFKFINRSVLLFAGNDLPTIKGIDRSNAFSQRLLIFPFLFQVPKEQQDIHLLDKLLKEMPYIAKWSTMGLRRLCQNNFQFTTCEEIEDITRKYSEENNTIRGFVNACCILDPDLRTHNETLESAYRKYCKLNGLSAETDKAFHKFMQRSIGLKHTRFRLKLENKNGYLGIALKDNYIKSVEIEYDLES</sequence>
<dbReference type="InterPro" id="IPR027417">
    <property type="entry name" value="P-loop_NTPase"/>
</dbReference>
<gene>
    <name evidence="6" type="ORF">FHS16_002507</name>
</gene>
<dbReference type="GO" id="GO:0004386">
    <property type="term" value="F:helicase activity"/>
    <property type="evidence" value="ECO:0007669"/>
    <property type="project" value="UniProtKB-KW"/>
</dbReference>
<dbReference type="InterPro" id="IPR014818">
    <property type="entry name" value="Phage/plasmid_primase_P4_C"/>
</dbReference>
<organism evidence="6 7">
    <name type="scientific">Paenibacillus endophyticus</name>
    <dbReference type="NCBI Taxonomy" id="1294268"/>
    <lineage>
        <taxon>Bacteria</taxon>
        <taxon>Bacillati</taxon>
        <taxon>Bacillota</taxon>
        <taxon>Bacilli</taxon>
        <taxon>Bacillales</taxon>
        <taxon>Paenibacillaceae</taxon>
        <taxon>Paenibacillus</taxon>
    </lineage>
</organism>
<evidence type="ECO:0000313" key="6">
    <source>
        <dbReference type="EMBL" id="MBB3152457.1"/>
    </source>
</evidence>
<evidence type="ECO:0000256" key="4">
    <source>
        <dbReference type="SAM" id="MobiDB-lite"/>
    </source>
</evidence>
<dbReference type="AlphaFoldDB" id="A0A7W5GAZ9"/>
<dbReference type="InterPro" id="IPR006500">
    <property type="entry name" value="Helicase_put_C_phage/plasmid"/>
</dbReference>
<comment type="caution">
    <text evidence="6">The sequence shown here is derived from an EMBL/GenBank/DDBJ whole genome shotgun (WGS) entry which is preliminary data.</text>
</comment>
<keyword evidence="7" id="KW-1185">Reference proteome</keyword>
<dbReference type="RefSeq" id="WP_183562419.1">
    <property type="nucleotide sequence ID" value="NZ_CBCSLB010000005.1"/>
</dbReference>
<dbReference type="InterPro" id="IPR051620">
    <property type="entry name" value="ORF904-like_C"/>
</dbReference>
<keyword evidence="3" id="KW-0067">ATP-binding</keyword>
<feature type="compositionally biased region" description="Basic and acidic residues" evidence="4">
    <location>
        <begin position="125"/>
        <end position="143"/>
    </location>
</feature>
<reference evidence="6 7" key="1">
    <citation type="submission" date="2020-08" db="EMBL/GenBank/DDBJ databases">
        <title>Genomic Encyclopedia of Type Strains, Phase III (KMG-III): the genomes of soil and plant-associated and newly described type strains.</title>
        <authorList>
            <person name="Whitman W."/>
        </authorList>
    </citation>
    <scope>NUCLEOTIDE SEQUENCE [LARGE SCALE GENOMIC DNA]</scope>
    <source>
        <strain evidence="6 7">CECT 8234</strain>
    </source>
</reference>
<keyword evidence="1" id="KW-0547">Nucleotide-binding</keyword>
<keyword evidence="6" id="KW-0347">Helicase</keyword>